<feature type="compositionally biased region" description="Basic and acidic residues" evidence="6">
    <location>
        <begin position="697"/>
        <end position="706"/>
    </location>
</feature>
<dbReference type="GO" id="GO:0005911">
    <property type="term" value="C:cell-cell junction"/>
    <property type="evidence" value="ECO:0007669"/>
    <property type="project" value="TreeGrafter"/>
</dbReference>
<keyword evidence="4" id="KW-0325">Glycoprotein</keyword>
<gene>
    <name evidence="10" type="ORF">EB796_016266</name>
</gene>
<evidence type="ECO:0000256" key="2">
    <source>
        <dbReference type="ARBA" id="ARBA00023136"/>
    </source>
</evidence>
<feature type="domain" description="Ig-like" evidence="9">
    <location>
        <begin position="410"/>
        <end position="515"/>
    </location>
</feature>
<organism evidence="10 11">
    <name type="scientific">Bugula neritina</name>
    <name type="common">Brown bryozoan</name>
    <name type="synonym">Sertularia neritina</name>
    <dbReference type="NCBI Taxonomy" id="10212"/>
    <lineage>
        <taxon>Eukaryota</taxon>
        <taxon>Metazoa</taxon>
        <taxon>Spiralia</taxon>
        <taxon>Lophotrochozoa</taxon>
        <taxon>Bryozoa</taxon>
        <taxon>Gymnolaemata</taxon>
        <taxon>Cheilostomatida</taxon>
        <taxon>Flustrina</taxon>
        <taxon>Buguloidea</taxon>
        <taxon>Bugulidae</taxon>
        <taxon>Bugula</taxon>
    </lineage>
</organism>
<dbReference type="InterPro" id="IPR007110">
    <property type="entry name" value="Ig-like_dom"/>
</dbReference>
<accession>A0A7J7JIS9</accession>
<dbReference type="SMART" id="SM00408">
    <property type="entry name" value="IGc2"/>
    <property type="match status" value="2"/>
</dbReference>
<keyword evidence="11" id="KW-1185">Reference proteome</keyword>
<feature type="region of interest" description="Disordered" evidence="6">
    <location>
        <begin position="557"/>
        <end position="588"/>
    </location>
</feature>
<keyword evidence="8" id="KW-0732">Signal</keyword>
<dbReference type="OrthoDB" id="6282449at2759"/>
<dbReference type="EMBL" id="VXIV02002461">
    <property type="protein sequence ID" value="KAF6025426.1"/>
    <property type="molecule type" value="Genomic_DNA"/>
</dbReference>
<dbReference type="Pfam" id="PF13895">
    <property type="entry name" value="Ig_2"/>
    <property type="match status" value="1"/>
</dbReference>
<dbReference type="GO" id="GO:0098609">
    <property type="term" value="P:cell-cell adhesion"/>
    <property type="evidence" value="ECO:0007669"/>
    <property type="project" value="TreeGrafter"/>
</dbReference>
<dbReference type="Gene3D" id="2.60.40.10">
    <property type="entry name" value="Immunoglobulins"/>
    <property type="match status" value="4"/>
</dbReference>
<feature type="domain" description="Ig-like" evidence="9">
    <location>
        <begin position="324"/>
        <end position="391"/>
    </location>
</feature>
<keyword evidence="2 7" id="KW-0472">Membrane</keyword>
<dbReference type="InterPro" id="IPR013783">
    <property type="entry name" value="Ig-like_fold"/>
</dbReference>
<dbReference type="Pfam" id="PF08205">
    <property type="entry name" value="C2-set_2"/>
    <property type="match status" value="1"/>
</dbReference>
<dbReference type="InterPro" id="IPR013098">
    <property type="entry name" value="Ig_I-set"/>
</dbReference>
<evidence type="ECO:0000256" key="3">
    <source>
        <dbReference type="ARBA" id="ARBA00023157"/>
    </source>
</evidence>
<evidence type="ECO:0000256" key="6">
    <source>
        <dbReference type="SAM" id="MobiDB-lite"/>
    </source>
</evidence>
<protein>
    <submittedName>
        <fullName evidence="10">Rst</fullName>
    </submittedName>
</protein>
<dbReference type="Pfam" id="PF07679">
    <property type="entry name" value="I-set"/>
    <property type="match status" value="1"/>
</dbReference>
<feature type="domain" description="Ig-like" evidence="9">
    <location>
        <begin position="241"/>
        <end position="319"/>
    </location>
</feature>
<feature type="region of interest" description="Disordered" evidence="6">
    <location>
        <begin position="685"/>
        <end position="706"/>
    </location>
</feature>
<dbReference type="GO" id="GO:0005886">
    <property type="term" value="C:plasma membrane"/>
    <property type="evidence" value="ECO:0007669"/>
    <property type="project" value="TreeGrafter"/>
</dbReference>
<evidence type="ECO:0000259" key="9">
    <source>
        <dbReference type="PROSITE" id="PS50835"/>
    </source>
</evidence>
<dbReference type="Pfam" id="PF13927">
    <property type="entry name" value="Ig_3"/>
    <property type="match status" value="1"/>
</dbReference>
<dbReference type="GO" id="GO:0050839">
    <property type="term" value="F:cell adhesion molecule binding"/>
    <property type="evidence" value="ECO:0007669"/>
    <property type="project" value="TreeGrafter"/>
</dbReference>
<evidence type="ECO:0000256" key="8">
    <source>
        <dbReference type="SAM" id="SignalP"/>
    </source>
</evidence>
<feature type="compositionally biased region" description="Polar residues" evidence="6">
    <location>
        <begin position="557"/>
        <end position="569"/>
    </location>
</feature>
<evidence type="ECO:0000256" key="1">
    <source>
        <dbReference type="ARBA" id="ARBA00004479"/>
    </source>
</evidence>
<keyword evidence="5" id="KW-0393">Immunoglobulin domain</keyword>
<dbReference type="PANTHER" id="PTHR11640:SF31">
    <property type="entry name" value="IRREGULAR CHIASM C-ROUGHEST PROTEIN-RELATED"/>
    <property type="match status" value="1"/>
</dbReference>
<proteinExistence type="predicted"/>
<evidence type="ECO:0000256" key="5">
    <source>
        <dbReference type="ARBA" id="ARBA00023319"/>
    </source>
</evidence>
<feature type="transmembrane region" description="Helical" evidence="7">
    <location>
        <begin position="524"/>
        <end position="546"/>
    </location>
</feature>
<dbReference type="SMART" id="SM00409">
    <property type="entry name" value="IG"/>
    <property type="match status" value="5"/>
</dbReference>
<dbReference type="PROSITE" id="PS50835">
    <property type="entry name" value="IG_LIKE"/>
    <property type="match status" value="4"/>
</dbReference>
<evidence type="ECO:0000256" key="7">
    <source>
        <dbReference type="SAM" id="Phobius"/>
    </source>
</evidence>
<sequence>MGLLRLSLILWTICAVRGQEYTIQAQDELLIERKIGESVTVEATVTPPVPNDQLSILFWSIRSLGRVPLNSNDTNLLQTYNPVTGKVSLTVRSLQKSLNGTYILQLFDAVNAKYAHSATINVVVLVPPSSSSIQGGDVHTAKAGTPYDIVCQAFGSYPEVEISWLEGSIETSESQQTTAVMGVDKYYTTTNTLTITPTMAYHGREYTCVISGKQMDDEQFITSTLNVQYIPVVSIAASSPPPYAELPYQTENTEVTFLCSADAQPSQITWKWFIDEEEIAGETSNTLTYSSVSHTLNGKDLKCEATNSAGTGSKTHKLNIHYAPRLTSSLDNLEVDLGSRVDLTCETDGNPTPSINWVRADKPEAIITGSTRFTIASITMADIGSYQCVVTATGFPKVVHTVHILLRAPPKMHGTTGASGSRELEEYSYSQGQTAVLSCSADVVPEYTDVIWTKGSAGTPINFAPDSRFSKHVEKSVHGITTMLTIKDLATTDFDDYNCTVVNALGSDSALVTLSQTDDFPWKWVVVGAVIAVVIAIVMSVAVCCCRKKYQNKTSSAGSLSVVSNTTDNSTKKPTDCMEQGDASSLPEYGLRPIDVWKNNQDTNATPYPATDSPIEDGKPELYGSYRVNTMGTSFKPHSAYPTENYGSYRVQHPRNDLHHAPQYSTLPIRPSMLPPNEFNRFSYDNELNDDEFPEPPLEHRLATNV</sequence>
<dbReference type="AlphaFoldDB" id="A0A7J7JIS9"/>
<feature type="signal peptide" evidence="8">
    <location>
        <begin position="1"/>
        <end position="18"/>
    </location>
</feature>
<evidence type="ECO:0000256" key="4">
    <source>
        <dbReference type="ARBA" id="ARBA00023180"/>
    </source>
</evidence>
<feature type="chain" id="PRO_5029796281" evidence="8">
    <location>
        <begin position="19"/>
        <end position="706"/>
    </location>
</feature>
<comment type="caution">
    <text evidence="10">The sequence shown here is derived from an EMBL/GenBank/DDBJ whole genome shotgun (WGS) entry which is preliminary data.</text>
</comment>
<reference evidence="10" key="1">
    <citation type="submission" date="2020-06" db="EMBL/GenBank/DDBJ databases">
        <title>Draft genome of Bugula neritina, a colonial animal packing powerful symbionts and potential medicines.</title>
        <authorList>
            <person name="Rayko M."/>
        </authorList>
    </citation>
    <scope>NUCLEOTIDE SEQUENCE [LARGE SCALE GENOMIC DNA]</scope>
    <source>
        <strain evidence="10">Kwan_BN1</strain>
    </source>
</reference>
<dbReference type="InterPro" id="IPR003598">
    <property type="entry name" value="Ig_sub2"/>
</dbReference>
<dbReference type="SUPFAM" id="SSF48726">
    <property type="entry name" value="Immunoglobulin"/>
    <property type="match status" value="5"/>
</dbReference>
<dbReference type="Proteomes" id="UP000593567">
    <property type="component" value="Unassembled WGS sequence"/>
</dbReference>
<dbReference type="PANTHER" id="PTHR11640">
    <property type="entry name" value="NEPHRIN"/>
    <property type="match status" value="1"/>
</dbReference>
<keyword evidence="7" id="KW-0812">Transmembrane</keyword>
<feature type="domain" description="Ig-like" evidence="9">
    <location>
        <begin position="128"/>
        <end position="222"/>
    </location>
</feature>
<keyword evidence="7" id="KW-1133">Transmembrane helix</keyword>
<evidence type="ECO:0000313" key="11">
    <source>
        <dbReference type="Proteomes" id="UP000593567"/>
    </source>
</evidence>
<keyword evidence="3" id="KW-1015">Disulfide bond</keyword>
<evidence type="ECO:0000313" key="10">
    <source>
        <dbReference type="EMBL" id="KAF6025426.1"/>
    </source>
</evidence>
<dbReference type="InterPro" id="IPR013162">
    <property type="entry name" value="CD80_C2-set"/>
</dbReference>
<comment type="subcellular location">
    <subcellularLocation>
        <location evidence="1">Membrane</location>
        <topology evidence="1">Single-pass type I membrane protein</topology>
    </subcellularLocation>
</comment>
<dbReference type="InterPro" id="IPR051275">
    <property type="entry name" value="Cell_adhesion_signaling"/>
</dbReference>
<dbReference type="InterPro" id="IPR003599">
    <property type="entry name" value="Ig_sub"/>
</dbReference>
<name>A0A7J7JIS9_BUGNE</name>
<dbReference type="InterPro" id="IPR036179">
    <property type="entry name" value="Ig-like_dom_sf"/>
</dbReference>